<proteinExistence type="predicted"/>
<accession>A0ABX6DRH1</accession>
<keyword evidence="2" id="KW-1185">Reference proteome</keyword>
<dbReference type="InterPro" id="IPR058961">
    <property type="entry name" value="YafT"/>
</dbReference>
<organism evidence="1 2">
    <name type="scientific">Kluyvera intermedia</name>
    <name type="common">Enterobacter intermedius</name>
    <dbReference type="NCBI Taxonomy" id="61648"/>
    <lineage>
        <taxon>Bacteria</taxon>
        <taxon>Pseudomonadati</taxon>
        <taxon>Pseudomonadota</taxon>
        <taxon>Gammaproteobacteria</taxon>
        <taxon>Enterobacterales</taxon>
        <taxon>Enterobacteriaceae</taxon>
        <taxon>Kluyvera</taxon>
    </lineage>
</organism>
<reference evidence="1 2" key="1">
    <citation type="submission" date="2019-10" db="EMBL/GenBank/DDBJ databases">
        <title>Complete genome sequencing of drug resistant plasmids in Kluyvera intermedia.</title>
        <authorList>
            <person name="Ke C."/>
            <person name="Jian S."/>
        </authorList>
    </citation>
    <scope>NUCLEOTIDE SEQUENCE [LARGE SCALE GENOMIC DNA]</scope>
    <source>
        <strain evidence="1 2">N2-1</strain>
    </source>
</reference>
<dbReference type="GeneID" id="91974039"/>
<protein>
    <recommendedName>
        <fullName evidence="3">Lipoprotein</fullName>
    </recommendedName>
</protein>
<dbReference type="Proteomes" id="UP000344450">
    <property type="component" value="Chromosome"/>
</dbReference>
<dbReference type="Pfam" id="PF25851">
    <property type="entry name" value="YafT"/>
    <property type="match status" value="1"/>
</dbReference>
<evidence type="ECO:0000313" key="1">
    <source>
        <dbReference type="EMBL" id="QGH31186.1"/>
    </source>
</evidence>
<evidence type="ECO:0008006" key="3">
    <source>
        <dbReference type="Google" id="ProtNLM"/>
    </source>
</evidence>
<sequence length="271" mass="30479">MNNRYLLILVMSVVLLNGCSKSSSIDDKKKSLAPQRTDITSMTQLSEQDVFGNELTLEITEEDIQNAVEEAEGQFDVPLHSSIVLVKSGSRAPDVMMQKEMQRYYKVSTFSGIPVARKKRASQPASSIKQTVSDLAENEIENKSAVINANYMQALRYIAAKGRHDTIIVYWDDIESAKYNSALKETVWKKYSGEKIAGISLRYLIRFVLVDVASGEWSTYSPVNAESLTIPLVPAKDQKNDADSIQRKINDLEKATCKMVVEDLVERYSRH</sequence>
<name>A0ABX6DRH1_KLUIN</name>
<evidence type="ECO:0000313" key="2">
    <source>
        <dbReference type="Proteomes" id="UP000344450"/>
    </source>
</evidence>
<dbReference type="EMBL" id="CP045845">
    <property type="protein sequence ID" value="QGH31186.1"/>
    <property type="molecule type" value="Genomic_DNA"/>
</dbReference>
<gene>
    <name evidence="1" type="ORF">GHC21_16575</name>
</gene>
<dbReference type="RefSeq" id="WP_153743526.1">
    <property type="nucleotide sequence ID" value="NZ_CP045843.1"/>
</dbReference>